<dbReference type="RefSeq" id="WP_142934996.1">
    <property type="nucleotide sequence ID" value="NZ_ML660172.1"/>
</dbReference>
<dbReference type="PROSITE" id="PS01129">
    <property type="entry name" value="PSI_RLU"/>
    <property type="match status" value="1"/>
</dbReference>
<dbReference type="SUPFAM" id="SSF55120">
    <property type="entry name" value="Pseudouridine synthase"/>
    <property type="match status" value="1"/>
</dbReference>
<evidence type="ECO:0000259" key="3">
    <source>
        <dbReference type="Pfam" id="PF00849"/>
    </source>
</evidence>
<dbReference type="Proteomes" id="UP000315439">
    <property type="component" value="Unassembled WGS sequence"/>
</dbReference>
<feature type="domain" description="Pseudouridine synthase RsuA/RluA-like" evidence="3">
    <location>
        <begin position="12"/>
        <end position="154"/>
    </location>
</feature>
<dbReference type="CDD" id="cd02869">
    <property type="entry name" value="PseudoU_synth_RluA_like"/>
    <property type="match status" value="1"/>
</dbReference>
<protein>
    <submittedName>
        <fullName evidence="4">TIGR01621 family pseudouridine synthase</fullName>
    </submittedName>
</protein>
<dbReference type="InterPro" id="IPR006224">
    <property type="entry name" value="PsdUridine_synth_RluA-like_CS"/>
</dbReference>
<dbReference type="InterPro" id="IPR006145">
    <property type="entry name" value="PsdUridine_synth_RsuA/RluA"/>
</dbReference>
<dbReference type="InterPro" id="IPR050188">
    <property type="entry name" value="RluA_PseudoU_synthase"/>
</dbReference>
<dbReference type="Gene3D" id="3.30.2350.10">
    <property type="entry name" value="Pseudouridine synthase"/>
    <property type="match status" value="1"/>
</dbReference>
<proteinExistence type="inferred from homology"/>
<organism evidence="4 5">
    <name type="scientific">Aliikangiella coralliicola</name>
    <dbReference type="NCBI Taxonomy" id="2592383"/>
    <lineage>
        <taxon>Bacteria</taxon>
        <taxon>Pseudomonadati</taxon>
        <taxon>Pseudomonadota</taxon>
        <taxon>Gammaproteobacteria</taxon>
        <taxon>Oceanospirillales</taxon>
        <taxon>Pleioneaceae</taxon>
        <taxon>Aliikangiella</taxon>
    </lineage>
</organism>
<dbReference type="PANTHER" id="PTHR21600">
    <property type="entry name" value="MITOCHONDRIAL RNA PSEUDOURIDINE SYNTHASE"/>
    <property type="match status" value="1"/>
</dbReference>
<evidence type="ECO:0000256" key="2">
    <source>
        <dbReference type="SAM" id="MobiDB-lite"/>
    </source>
</evidence>
<dbReference type="PANTHER" id="PTHR21600:SF87">
    <property type="entry name" value="RNA PSEUDOURIDYLATE SYNTHASE DOMAIN-CONTAINING PROTEIN 1"/>
    <property type="match status" value="1"/>
</dbReference>
<dbReference type="NCBIfam" id="TIGR01621">
    <property type="entry name" value="RluA-like"/>
    <property type="match status" value="1"/>
</dbReference>
<evidence type="ECO:0000313" key="4">
    <source>
        <dbReference type="EMBL" id="TQV81475.1"/>
    </source>
</evidence>
<comment type="similarity">
    <text evidence="1">Belongs to the pseudouridine synthase RluA family.</text>
</comment>
<dbReference type="Pfam" id="PF00849">
    <property type="entry name" value="PseudoU_synth_2"/>
    <property type="match status" value="1"/>
</dbReference>
<dbReference type="EMBL" id="VIKS01000016">
    <property type="protein sequence ID" value="TQV81475.1"/>
    <property type="molecule type" value="Genomic_DNA"/>
</dbReference>
<feature type="region of interest" description="Disordered" evidence="2">
    <location>
        <begin position="92"/>
        <end position="111"/>
    </location>
</feature>
<accession>A0A545TW88</accession>
<dbReference type="GO" id="GO:0000455">
    <property type="term" value="P:enzyme-directed rRNA pseudouridine synthesis"/>
    <property type="evidence" value="ECO:0007669"/>
    <property type="project" value="TreeGrafter"/>
</dbReference>
<reference evidence="4 5" key="1">
    <citation type="submission" date="2019-07" db="EMBL/GenBank/DDBJ databases">
        <title>Draft genome for Aliikangiella sp. M105.</title>
        <authorList>
            <person name="Wang G."/>
        </authorList>
    </citation>
    <scope>NUCLEOTIDE SEQUENCE [LARGE SCALE GENOMIC DNA]</scope>
    <source>
        <strain evidence="4 5">M105</strain>
    </source>
</reference>
<dbReference type="InterPro" id="IPR006508">
    <property type="entry name" value="PsdUridine_synth_RluA-like"/>
</dbReference>
<feature type="compositionally biased region" description="Basic and acidic residues" evidence="2">
    <location>
        <begin position="99"/>
        <end position="110"/>
    </location>
</feature>
<dbReference type="OrthoDB" id="9807829at2"/>
<dbReference type="GO" id="GO:0140098">
    <property type="term" value="F:catalytic activity, acting on RNA"/>
    <property type="evidence" value="ECO:0007669"/>
    <property type="project" value="UniProtKB-ARBA"/>
</dbReference>
<dbReference type="InterPro" id="IPR020103">
    <property type="entry name" value="PsdUridine_synth_cat_dom_sf"/>
</dbReference>
<dbReference type="AlphaFoldDB" id="A0A545TW88"/>
<sequence length="218" mass="25019">MIDINIVYKNPDFLIVSKPANISIQDNDDNIGFFNQLKRQLETELWPVHRLDQMTSGLLILAKNKTSANHFGQLFGQRKIDKVYIALSDKKPKKKQGKIKGDMQKSRDGSWKLSQSLNNPALTQFYTRSLLPGQRFFWVKPQTGKTHQIRVALKSLGAPILGDQRYGGTQSDRGYLHAYQLSFTWKGELINCRCAPDTGQFYLVPELNDCIDYFDQLF</sequence>
<dbReference type="GO" id="GO:0003723">
    <property type="term" value="F:RNA binding"/>
    <property type="evidence" value="ECO:0007669"/>
    <property type="project" value="InterPro"/>
</dbReference>
<name>A0A545TW88_9GAMM</name>
<keyword evidence="5" id="KW-1185">Reference proteome</keyword>
<comment type="caution">
    <text evidence="4">The sequence shown here is derived from an EMBL/GenBank/DDBJ whole genome shotgun (WGS) entry which is preliminary data.</text>
</comment>
<evidence type="ECO:0000313" key="5">
    <source>
        <dbReference type="Proteomes" id="UP000315439"/>
    </source>
</evidence>
<dbReference type="GO" id="GO:0009982">
    <property type="term" value="F:pseudouridine synthase activity"/>
    <property type="evidence" value="ECO:0007669"/>
    <property type="project" value="InterPro"/>
</dbReference>
<evidence type="ECO:0000256" key="1">
    <source>
        <dbReference type="ARBA" id="ARBA00010876"/>
    </source>
</evidence>
<gene>
    <name evidence="4" type="ORF">FLL46_25320</name>
</gene>